<sequence>MFRLFPQQFDTDNIITGPNHYQMMGSSMFSNLASRLTNQFKYLAIKTTNSELLKTITLLQFYDLEQSGIQKQWEYYDSTYHIYCDDIHYNLTKNSLYLVFQNYDSFLEVAHLINPESLLITDFPLCPFRSEPIIVPSLSPQVLYHYLDNTARKYRLNQWSQISTCNTYSFDYKLNNELYSKDFSGKGGIFPTESMISLNPIATTDTASFGTYWVSQEGVLQDGTSKTQTLQITINYPITAITSPIKPIQTPPYFTEDLKNLTVFYDQILVYKLPIVKDDENDPYKINFYAQKEWQQLYDVDKRMISFLIFNISIQVHHFVVEIQEQTVYNLTSKYAFSINVKESPKEIEVDKVVEIGNDTELEDNSTNEIKYNSTDLIKAKIVSVSDKGVVKVIFNYQLKSLTSTELKQLNELVTPILRNQNGSSLSTNKIIYHQLTSLSGKNMIIKIKFLYPLKVSLSGQTDYLLLKFTDKQKYIKADANDSLIFPNGFITDQFALPNQEQQTLNYVFEEIKEYVQYSIVGTFGLNTIAVLFFDVSLQQFWSLINTLQLVAYLPLLNFNMPYNLLQFFNIISQATNLQLVDITLIKEFINPEGEKKYDQETIYSTNFQLMGFSSSDIYENMGPELFLFFMNFVMYLLILFTKQFKESRIFKVIHKYLVKKFVFDFGLRLVLELYLYYCVIVGLQYQQYLNYPQFTRFTSLLMTFPALAVLALFPILNLIIIMKRKTKESIEIHYSSLIEDLRATNFLSKLQRIFFICRRILFVLSIFILKSFPAFQVFFNQLTCILEIIYIIKAQPFSKISSNRMEILNNVLYLFICTGFLLLTDEFDQYSMKVNSSWAIMSMIAVILVSNIAIIILSFVEKSMRYLWNKRRQFLRNRKMKQIINFNESSTFMTTQTFLGTNTEKSFFEVSGKFINMEDQNLSIIKKDKKHNSDVFERRITNILSINFKYSDSKNQTLEQIDEVITDNEDIQEKSSQRSKK</sequence>
<dbReference type="AlphaFoldDB" id="A0A078AJ25"/>
<dbReference type="EMBL" id="CCKQ01009325">
    <property type="protein sequence ID" value="CDW80808.1"/>
    <property type="molecule type" value="Genomic_DNA"/>
</dbReference>
<feature type="transmembrane region" description="Helical" evidence="1">
    <location>
        <begin position="541"/>
        <end position="559"/>
    </location>
</feature>
<feature type="transmembrane region" description="Helical" evidence="1">
    <location>
        <begin position="837"/>
        <end position="861"/>
    </location>
</feature>
<feature type="transmembrane region" description="Helical" evidence="1">
    <location>
        <begin position="808"/>
        <end position="825"/>
    </location>
</feature>
<name>A0A078AJ25_STYLE</name>
<keyword evidence="1" id="KW-0472">Membrane</keyword>
<feature type="transmembrane region" description="Helical" evidence="1">
    <location>
        <begin position="515"/>
        <end position="534"/>
    </location>
</feature>
<evidence type="ECO:0000313" key="3">
    <source>
        <dbReference type="Proteomes" id="UP000039865"/>
    </source>
</evidence>
<reference evidence="2 3" key="1">
    <citation type="submission" date="2014-06" db="EMBL/GenBank/DDBJ databases">
        <authorList>
            <person name="Swart Estienne"/>
        </authorList>
    </citation>
    <scope>NUCLEOTIDE SEQUENCE [LARGE SCALE GENOMIC DNA]</scope>
    <source>
        <strain evidence="2 3">130c</strain>
    </source>
</reference>
<evidence type="ECO:0008006" key="4">
    <source>
        <dbReference type="Google" id="ProtNLM"/>
    </source>
</evidence>
<protein>
    <recommendedName>
        <fullName evidence="4">TRP C-terminal domain-containing protein</fullName>
    </recommendedName>
</protein>
<dbReference type="Proteomes" id="UP000039865">
    <property type="component" value="Unassembled WGS sequence"/>
</dbReference>
<feature type="transmembrane region" description="Helical" evidence="1">
    <location>
        <begin position="666"/>
        <end position="686"/>
    </location>
</feature>
<organism evidence="2 3">
    <name type="scientific">Stylonychia lemnae</name>
    <name type="common">Ciliate</name>
    <dbReference type="NCBI Taxonomy" id="5949"/>
    <lineage>
        <taxon>Eukaryota</taxon>
        <taxon>Sar</taxon>
        <taxon>Alveolata</taxon>
        <taxon>Ciliophora</taxon>
        <taxon>Intramacronucleata</taxon>
        <taxon>Spirotrichea</taxon>
        <taxon>Stichotrichia</taxon>
        <taxon>Sporadotrichida</taxon>
        <taxon>Oxytrichidae</taxon>
        <taxon>Stylonychinae</taxon>
        <taxon>Stylonychia</taxon>
    </lineage>
</organism>
<gene>
    <name evidence="2" type="primary">Contig7282.g7790</name>
    <name evidence="2" type="ORF">STYLEM_9812</name>
</gene>
<keyword evidence="1" id="KW-1133">Transmembrane helix</keyword>
<dbReference type="InParanoid" id="A0A078AJ25"/>
<keyword evidence="1" id="KW-0812">Transmembrane</keyword>
<feature type="transmembrane region" description="Helical" evidence="1">
    <location>
        <begin position="626"/>
        <end position="645"/>
    </location>
</feature>
<proteinExistence type="predicted"/>
<accession>A0A078AJ25</accession>
<keyword evidence="3" id="KW-1185">Reference proteome</keyword>
<evidence type="ECO:0000313" key="2">
    <source>
        <dbReference type="EMBL" id="CDW80808.1"/>
    </source>
</evidence>
<evidence type="ECO:0000256" key="1">
    <source>
        <dbReference type="SAM" id="Phobius"/>
    </source>
</evidence>
<feature type="transmembrane region" description="Helical" evidence="1">
    <location>
        <begin position="698"/>
        <end position="721"/>
    </location>
</feature>